<dbReference type="RefSeq" id="WP_285870287.1">
    <property type="nucleotide sequence ID" value="NZ_JARFYM010000016.1"/>
</dbReference>
<reference evidence="2" key="1">
    <citation type="submission" date="2023-06" db="EMBL/GenBank/DDBJ databases">
        <title>Phylogenetic Diversity of Rhizobium strains.</title>
        <authorList>
            <person name="Moura F.T."/>
            <person name="Helene L.C.F."/>
            <person name="Hungria M."/>
        </authorList>
    </citation>
    <scope>NUCLEOTIDE SEQUENCE</scope>
    <source>
        <strain evidence="2">CCGE526</strain>
    </source>
</reference>
<proteinExistence type="predicted"/>
<evidence type="ECO:0000256" key="1">
    <source>
        <dbReference type="SAM" id="Coils"/>
    </source>
</evidence>
<dbReference type="EMBL" id="JARFYM010000016">
    <property type="protein sequence ID" value="MDL2401118.1"/>
    <property type="molecule type" value="Genomic_DNA"/>
</dbReference>
<protein>
    <submittedName>
        <fullName evidence="2">Uncharacterized protein</fullName>
    </submittedName>
</protein>
<comment type="caution">
    <text evidence="2">The sequence shown here is derived from an EMBL/GenBank/DDBJ whole genome shotgun (WGS) entry which is preliminary data.</text>
</comment>
<name>A0ABT7JZB0_9HYPH</name>
<sequence>MADQDTNLLDALVRERVSLVSAVSALTAKALKLAQAISGVDMDILRLELEIGRNAPSPQLVQELHESRENAARMQAAHDDCLNEIAAAEEEVAGVDRQIAAARQSGGGFT</sequence>
<organism evidence="2 3">
    <name type="scientific">Rhizobium mayense</name>
    <dbReference type="NCBI Taxonomy" id="1312184"/>
    <lineage>
        <taxon>Bacteria</taxon>
        <taxon>Pseudomonadati</taxon>
        <taxon>Pseudomonadota</taxon>
        <taxon>Alphaproteobacteria</taxon>
        <taxon>Hyphomicrobiales</taxon>
        <taxon>Rhizobiaceae</taxon>
        <taxon>Rhizobium/Agrobacterium group</taxon>
        <taxon>Rhizobium</taxon>
    </lineage>
</organism>
<gene>
    <name evidence="2" type="ORF">PY649_19620</name>
</gene>
<dbReference type="Proteomes" id="UP001172645">
    <property type="component" value="Unassembled WGS sequence"/>
</dbReference>
<accession>A0ABT7JZB0</accession>
<evidence type="ECO:0000313" key="3">
    <source>
        <dbReference type="Proteomes" id="UP001172645"/>
    </source>
</evidence>
<evidence type="ECO:0000313" key="2">
    <source>
        <dbReference type="EMBL" id="MDL2401118.1"/>
    </source>
</evidence>
<keyword evidence="1" id="KW-0175">Coiled coil</keyword>
<feature type="coiled-coil region" evidence="1">
    <location>
        <begin position="71"/>
        <end position="105"/>
    </location>
</feature>
<keyword evidence="3" id="KW-1185">Reference proteome</keyword>